<dbReference type="RefSeq" id="WP_023386375.1">
    <property type="nucleotide sequence ID" value="NZ_AXUN02000164.1"/>
</dbReference>
<dbReference type="STRING" id="994573.T472_0208375"/>
<keyword evidence="1" id="KW-0812">Transmembrane</keyword>
<dbReference type="EMBL" id="AXUN02000164">
    <property type="protein sequence ID" value="ETA81072.1"/>
    <property type="molecule type" value="Genomic_DNA"/>
</dbReference>
<dbReference type="AlphaFoldDB" id="V7I7S9"/>
<evidence type="ECO:0000313" key="2">
    <source>
        <dbReference type="EMBL" id="ETA81072.1"/>
    </source>
</evidence>
<keyword evidence="3" id="KW-1185">Reference proteome</keyword>
<organism evidence="2 3">
    <name type="scientific">Youngiibacter fragilis 232.1</name>
    <dbReference type="NCBI Taxonomy" id="994573"/>
    <lineage>
        <taxon>Bacteria</taxon>
        <taxon>Bacillati</taxon>
        <taxon>Bacillota</taxon>
        <taxon>Clostridia</taxon>
        <taxon>Eubacteriales</taxon>
        <taxon>Clostridiaceae</taxon>
        <taxon>Youngiibacter</taxon>
    </lineage>
</organism>
<sequence length="139" mass="15894">MKRWQLNIINSFLLVSLIAVAYVMFRNIVTPELKAEEAASLTMTISASGDVEKHVTGADDLRRFIKVFNSIDLRYSPLGGNPEEWAMKVRVKADEPLDILVQDDMIRVGKTWYKADREKINELLFLYPEFGYPAVKVAE</sequence>
<proteinExistence type="predicted"/>
<name>V7I7S9_9CLOT</name>
<evidence type="ECO:0000313" key="3">
    <source>
        <dbReference type="Proteomes" id="UP000017747"/>
    </source>
</evidence>
<evidence type="ECO:0000256" key="1">
    <source>
        <dbReference type="SAM" id="Phobius"/>
    </source>
</evidence>
<protein>
    <submittedName>
        <fullName evidence="2">Uncharacterized protein</fullName>
    </submittedName>
</protein>
<comment type="caution">
    <text evidence="2">The sequence shown here is derived from an EMBL/GenBank/DDBJ whole genome shotgun (WGS) entry which is preliminary data.</text>
</comment>
<dbReference type="Proteomes" id="UP000017747">
    <property type="component" value="Unassembled WGS sequence"/>
</dbReference>
<feature type="transmembrane region" description="Helical" evidence="1">
    <location>
        <begin position="6"/>
        <end position="25"/>
    </location>
</feature>
<gene>
    <name evidence="2" type="ORF">T472_0208375</name>
</gene>
<reference evidence="2 3" key="1">
    <citation type="journal article" date="2014" name="Genome Announc.">
        <title>Genome Sequence of Youngiibacter fragilis, the Type Strain of the Genus Youngiibacter.</title>
        <authorList>
            <person name="Wawrik C.B."/>
            <person name="Callaghan A.V."/>
            <person name="Stamps B.W."/>
            <person name="Wawrik B."/>
        </authorList>
    </citation>
    <scope>NUCLEOTIDE SEQUENCE [LARGE SCALE GENOMIC DNA]</scope>
    <source>
        <strain evidence="2 3">232.1</strain>
    </source>
</reference>
<keyword evidence="1" id="KW-1133">Transmembrane helix</keyword>
<keyword evidence="1" id="KW-0472">Membrane</keyword>
<accession>V7I7S9</accession>